<dbReference type="Gene3D" id="3.30.1310.10">
    <property type="entry name" value="Nucleoid-associated protein YbaB-like domain"/>
    <property type="match status" value="1"/>
</dbReference>
<dbReference type="RefSeq" id="WP_285970135.1">
    <property type="nucleotide sequence ID" value="NZ_CP127294.1"/>
</dbReference>
<protein>
    <submittedName>
        <fullName evidence="2">YbaB/EbfC family nucleoid-associated protein</fullName>
    </submittedName>
</protein>
<dbReference type="GO" id="GO:0003677">
    <property type="term" value="F:DNA binding"/>
    <property type="evidence" value="ECO:0007669"/>
    <property type="project" value="InterPro"/>
</dbReference>
<gene>
    <name evidence="2" type="ORF">QRX50_01100</name>
</gene>
<accession>A0A9Y2II61</accession>
<evidence type="ECO:0000256" key="1">
    <source>
        <dbReference type="SAM" id="MobiDB-lite"/>
    </source>
</evidence>
<name>A0A9Y2II61_9PSEU</name>
<dbReference type="EMBL" id="CP127294">
    <property type="protein sequence ID" value="WIX79446.1"/>
    <property type="molecule type" value="Genomic_DNA"/>
</dbReference>
<dbReference type="AlphaFoldDB" id="A0A9Y2II61"/>
<dbReference type="InterPro" id="IPR004401">
    <property type="entry name" value="YbaB/EbfC"/>
</dbReference>
<proteinExistence type="predicted"/>
<keyword evidence="3" id="KW-1185">Reference proteome</keyword>
<dbReference type="KEGG" id="acab:QRX50_01100"/>
<evidence type="ECO:0000313" key="3">
    <source>
        <dbReference type="Proteomes" id="UP001236014"/>
    </source>
</evidence>
<evidence type="ECO:0000313" key="2">
    <source>
        <dbReference type="EMBL" id="WIX79446.1"/>
    </source>
</evidence>
<dbReference type="SUPFAM" id="SSF82607">
    <property type="entry name" value="YbaB-like"/>
    <property type="match status" value="1"/>
</dbReference>
<sequence length="160" mass="17448">MPSTRELIEQARAREAALSQVATLMADARGSAHALDGTVEVTVDALGALRRLWLAPSVIDADPLRLAALILEVTQLAMVEATQDCYNKVALQLGEDVTLLIEQLSGQPAPARSPDDDPGMTVEEFQRLRSERFARPTRRPSARSSAEDDAYFDNASPWSD</sequence>
<dbReference type="Proteomes" id="UP001236014">
    <property type="component" value="Chromosome"/>
</dbReference>
<reference evidence="2 3" key="1">
    <citation type="submission" date="2023-06" db="EMBL/GenBank/DDBJ databases">
        <authorList>
            <person name="Oyuntsetseg B."/>
            <person name="Kim S.B."/>
        </authorList>
    </citation>
    <scope>NUCLEOTIDE SEQUENCE [LARGE SCALE GENOMIC DNA]</scope>
    <source>
        <strain evidence="2 3">2-15</strain>
    </source>
</reference>
<dbReference type="InterPro" id="IPR036894">
    <property type="entry name" value="YbaB-like_sf"/>
</dbReference>
<dbReference type="Pfam" id="PF02575">
    <property type="entry name" value="YbaB_DNA_bd"/>
    <property type="match status" value="1"/>
</dbReference>
<organism evidence="2 3">
    <name type="scientific">Amycolatopsis carbonis</name>
    <dbReference type="NCBI Taxonomy" id="715471"/>
    <lineage>
        <taxon>Bacteria</taxon>
        <taxon>Bacillati</taxon>
        <taxon>Actinomycetota</taxon>
        <taxon>Actinomycetes</taxon>
        <taxon>Pseudonocardiales</taxon>
        <taxon>Pseudonocardiaceae</taxon>
        <taxon>Amycolatopsis</taxon>
    </lineage>
</organism>
<feature type="region of interest" description="Disordered" evidence="1">
    <location>
        <begin position="128"/>
        <end position="160"/>
    </location>
</feature>